<protein>
    <submittedName>
        <fullName evidence="1">Uncharacterized protein</fullName>
    </submittedName>
</protein>
<accession>A0A8J6JCC5</accession>
<proteinExistence type="predicted"/>
<reference evidence="1" key="1">
    <citation type="submission" date="2020-08" db="EMBL/GenBank/DDBJ databases">
        <title>Genome public.</title>
        <authorList>
            <person name="Liu C."/>
            <person name="Sun Q."/>
        </authorList>
    </citation>
    <scope>NUCLEOTIDE SEQUENCE</scope>
    <source>
        <strain evidence="1">NSJ-23</strain>
    </source>
</reference>
<comment type="caution">
    <text evidence="1">The sequence shown here is derived from an EMBL/GenBank/DDBJ whole genome shotgun (WGS) entry which is preliminary data.</text>
</comment>
<name>A0A8J6JCC5_9FIRM</name>
<dbReference type="AlphaFoldDB" id="A0A8J6JCC5"/>
<evidence type="ECO:0000313" key="2">
    <source>
        <dbReference type="Proteomes" id="UP000628736"/>
    </source>
</evidence>
<dbReference type="EMBL" id="JACOPO010000030">
    <property type="protein sequence ID" value="MBC5723857.1"/>
    <property type="molecule type" value="Genomic_DNA"/>
</dbReference>
<evidence type="ECO:0000313" key="1">
    <source>
        <dbReference type="EMBL" id="MBC5723857.1"/>
    </source>
</evidence>
<gene>
    <name evidence="1" type="ORF">H8S11_13740</name>
</gene>
<dbReference type="Proteomes" id="UP000628736">
    <property type="component" value="Unassembled WGS sequence"/>
</dbReference>
<dbReference type="RefSeq" id="WP_186853540.1">
    <property type="nucleotide sequence ID" value="NZ_JACOPO010000030.1"/>
</dbReference>
<keyword evidence="2" id="KW-1185">Reference proteome</keyword>
<organism evidence="1 2">
    <name type="scientific">Flintibacter hominis</name>
    <dbReference type="NCBI Taxonomy" id="2763048"/>
    <lineage>
        <taxon>Bacteria</taxon>
        <taxon>Bacillati</taxon>
        <taxon>Bacillota</taxon>
        <taxon>Clostridia</taxon>
        <taxon>Eubacteriales</taxon>
        <taxon>Flintibacter</taxon>
    </lineage>
</organism>
<sequence length="53" mass="6029">MDRNCYNTSCPFRNNETSNPTYCACYACPSRESQDYIIITTDHTTPLEGMKNG</sequence>